<feature type="domain" description="C2" evidence="1">
    <location>
        <begin position="1"/>
        <end position="68"/>
    </location>
</feature>
<dbReference type="SUPFAM" id="SSF49562">
    <property type="entry name" value="C2 domain (Calcium/lipid-binding domain, CaLB)"/>
    <property type="match status" value="1"/>
</dbReference>
<name>A0A3A2Z5H6_9EURO</name>
<organism evidence="2 3">
    <name type="scientific">Aspergillus sclerotialis</name>
    <dbReference type="NCBI Taxonomy" id="2070753"/>
    <lineage>
        <taxon>Eukaryota</taxon>
        <taxon>Fungi</taxon>
        <taxon>Dikarya</taxon>
        <taxon>Ascomycota</taxon>
        <taxon>Pezizomycotina</taxon>
        <taxon>Eurotiomycetes</taxon>
        <taxon>Eurotiomycetidae</taxon>
        <taxon>Eurotiales</taxon>
        <taxon>Aspergillaceae</taxon>
        <taxon>Aspergillus</taxon>
        <taxon>Aspergillus subgen. Polypaecilum</taxon>
    </lineage>
</organism>
<dbReference type="STRING" id="2070753.A0A3A2Z5H6"/>
<protein>
    <submittedName>
        <fullName evidence="2">C2 domain protein</fullName>
    </submittedName>
</protein>
<dbReference type="Gene3D" id="2.60.40.150">
    <property type="entry name" value="C2 domain"/>
    <property type="match status" value="1"/>
</dbReference>
<dbReference type="EMBL" id="MVGC01003574">
    <property type="protein sequence ID" value="RJE16617.1"/>
    <property type="molecule type" value="Genomic_DNA"/>
</dbReference>
<dbReference type="PANTHER" id="PTHR47348:SF2">
    <property type="entry name" value="MEIOTICALLY UP-REGULATED 190 PROTEIN"/>
    <property type="match status" value="1"/>
</dbReference>
<dbReference type="PROSITE" id="PS50004">
    <property type="entry name" value="C2"/>
    <property type="match status" value="1"/>
</dbReference>
<evidence type="ECO:0000313" key="2">
    <source>
        <dbReference type="EMBL" id="RJE16617.1"/>
    </source>
</evidence>
<feature type="non-terminal residue" evidence="2">
    <location>
        <position position="68"/>
    </location>
</feature>
<gene>
    <name evidence="2" type="ORF">PHISCL_11046</name>
</gene>
<dbReference type="PANTHER" id="PTHR47348">
    <property type="entry name" value="MEIOTICALLY UP-REGULATED GENE 190 PROTEIN"/>
    <property type="match status" value="1"/>
</dbReference>
<evidence type="ECO:0000259" key="1">
    <source>
        <dbReference type="PROSITE" id="PS50004"/>
    </source>
</evidence>
<dbReference type="InterPro" id="IPR000008">
    <property type="entry name" value="C2_dom"/>
</dbReference>
<accession>A0A3A2Z5H6</accession>
<evidence type="ECO:0000313" key="3">
    <source>
        <dbReference type="Proteomes" id="UP000266188"/>
    </source>
</evidence>
<reference evidence="3" key="1">
    <citation type="submission" date="2017-02" db="EMBL/GenBank/DDBJ databases">
        <authorList>
            <person name="Tafer H."/>
            <person name="Lopandic K."/>
        </authorList>
    </citation>
    <scope>NUCLEOTIDE SEQUENCE [LARGE SCALE GENOMIC DNA]</scope>
    <source>
        <strain evidence="3">CBS 366.77</strain>
    </source>
</reference>
<dbReference type="OrthoDB" id="419768at2759"/>
<dbReference type="InterPro" id="IPR035892">
    <property type="entry name" value="C2_domain_sf"/>
</dbReference>
<dbReference type="AlphaFoldDB" id="A0A3A2Z5H6"/>
<proteinExistence type="predicted"/>
<dbReference type="Proteomes" id="UP000266188">
    <property type="component" value="Unassembled WGS sequence"/>
</dbReference>
<dbReference type="Pfam" id="PF00168">
    <property type="entry name" value="C2"/>
    <property type="match status" value="1"/>
</dbReference>
<keyword evidence="3" id="KW-1185">Reference proteome</keyword>
<sequence>MTVSWGKFGKPVASTRIIVDDQAPNWSEWSHILVTPEELNADEKLRLQLWDSDKYTADDDLGRVEVDL</sequence>
<comment type="caution">
    <text evidence="2">The sequence shown here is derived from an EMBL/GenBank/DDBJ whole genome shotgun (WGS) entry which is preliminary data.</text>
</comment>